<accession>A0A366IDV4</accession>
<evidence type="ECO:0008006" key="5">
    <source>
        <dbReference type="Google" id="ProtNLM"/>
    </source>
</evidence>
<dbReference type="RefSeq" id="WP_113905387.1">
    <property type="nucleotide sequence ID" value="NZ_QNSB01000014.1"/>
</dbReference>
<keyword evidence="4" id="KW-1185">Reference proteome</keyword>
<feature type="compositionally biased region" description="Basic and acidic residues" evidence="1">
    <location>
        <begin position="319"/>
        <end position="329"/>
    </location>
</feature>
<feature type="transmembrane region" description="Helical" evidence="2">
    <location>
        <begin position="15"/>
        <end position="36"/>
    </location>
</feature>
<keyword evidence="2" id="KW-1133">Transmembrane helix</keyword>
<dbReference type="Proteomes" id="UP000253509">
    <property type="component" value="Unassembled WGS sequence"/>
</dbReference>
<evidence type="ECO:0000256" key="1">
    <source>
        <dbReference type="SAM" id="MobiDB-lite"/>
    </source>
</evidence>
<protein>
    <recommendedName>
        <fullName evidence="5">Adhesin</fullName>
    </recommendedName>
</protein>
<dbReference type="EMBL" id="QNSB01000014">
    <property type="protein sequence ID" value="RBP69233.1"/>
    <property type="molecule type" value="Genomic_DNA"/>
</dbReference>
<feature type="region of interest" description="Disordered" evidence="1">
    <location>
        <begin position="319"/>
        <end position="349"/>
    </location>
</feature>
<dbReference type="AlphaFoldDB" id="A0A366IDV4"/>
<evidence type="ECO:0000313" key="3">
    <source>
        <dbReference type="EMBL" id="RBP69233.1"/>
    </source>
</evidence>
<name>A0A366IDV4_9MICO</name>
<proteinExistence type="predicted"/>
<comment type="caution">
    <text evidence="3">The sequence shown here is derived from an EMBL/GenBank/DDBJ whole genome shotgun (WGS) entry which is preliminary data.</text>
</comment>
<feature type="region of interest" description="Disordered" evidence="1">
    <location>
        <begin position="254"/>
        <end position="287"/>
    </location>
</feature>
<sequence length="349" mass="35996">MPSTVQLNPSTRSTLRALIVIAAIIVILIPVGITVAHGVSRLGYGKVEVTEPLSASMTDLQFALDTGAEVVVRTTQTDAPSVTLTGTGPRGEAPDLEVRETGTTTIVAVTGRDFENARIEAFVPAQTSDDVALDLSGGYGTIDVAGDFREVLAQSDGGEIDIHGSADRVRTTTDWGMTTLSGTFGSIESKTDVGAFDGIDLAVRDRVDVTSTTGAISLDFSNQMVPLSGIVAKADEGVIEVRLPRLDVARSTMAAAAGTGEGTEGTDDGAGAAGAEEAENPDGADPAAAAALARELFYQINASSTSGTVDLAKELEKYDASRDTKDAEGKTVIPVSLSTDTGTIEIDEN</sequence>
<evidence type="ECO:0000313" key="4">
    <source>
        <dbReference type="Proteomes" id="UP000253509"/>
    </source>
</evidence>
<keyword evidence="2" id="KW-0472">Membrane</keyword>
<organism evidence="3 4">
    <name type="scientific">Brevibacterium celere</name>
    <dbReference type="NCBI Taxonomy" id="225845"/>
    <lineage>
        <taxon>Bacteria</taxon>
        <taxon>Bacillati</taxon>
        <taxon>Actinomycetota</taxon>
        <taxon>Actinomycetes</taxon>
        <taxon>Micrococcales</taxon>
        <taxon>Brevibacteriaceae</taxon>
        <taxon>Brevibacterium</taxon>
    </lineage>
</organism>
<evidence type="ECO:0000256" key="2">
    <source>
        <dbReference type="SAM" id="Phobius"/>
    </source>
</evidence>
<keyword evidence="2" id="KW-0812">Transmembrane</keyword>
<gene>
    <name evidence="3" type="ORF">DFO65_11477</name>
</gene>
<reference evidence="3 4" key="1">
    <citation type="submission" date="2018-06" db="EMBL/GenBank/DDBJ databases">
        <title>Freshwater and sediment microbial communities from various areas in North America, analyzing microbe dynamics in response to fracking.</title>
        <authorList>
            <person name="Lamendella R."/>
        </authorList>
    </citation>
    <scope>NUCLEOTIDE SEQUENCE [LARGE SCALE GENOMIC DNA]</scope>
    <source>
        <strain evidence="3 4">3b_TX</strain>
    </source>
</reference>